<evidence type="ECO:0000313" key="1">
    <source>
        <dbReference type="EMBL" id="PXF61921.1"/>
    </source>
</evidence>
<proteinExistence type="predicted"/>
<dbReference type="EMBL" id="PQXF01000002">
    <property type="protein sequence ID" value="PXF61921.1"/>
    <property type="molecule type" value="Genomic_DNA"/>
</dbReference>
<name>A0AC61L6K1_9EURY</name>
<evidence type="ECO:0000313" key="2">
    <source>
        <dbReference type="Proteomes" id="UP000248329"/>
    </source>
</evidence>
<reference evidence="1" key="1">
    <citation type="submission" date="2018-01" db="EMBL/GenBank/DDBJ databases">
        <authorList>
            <person name="Krukenberg V."/>
        </authorList>
    </citation>
    <scope>NUCLEOTIDE SEQUENCE</scope>
    <source>
        <strain evidence="1">E20ANME2</strain>
    </source>
</reference>
<sequence length="263" mass="27705">MEGITVLGYCGATDKGGRNNNEDAYDTVTLEHASGNLHLLAVADGLGGGAAGEVASKLAVIELVETVKRRVAARKTITPESMKELLEAGFVKANEEICYQSELVPERHNMGTTLVAALLRDDGTGVVANLGDSRAYLIESGEGGRDRGGGGIVQVTRDHSYVQALVDRGVIDEDEAFSHPDKNLVTKVIGQEGVKPDLYDVKLGKDMLLLCSDGVSDTLKDAEVQAAVSVSMSRSRDDGCGRLVKAALARGAKDNVTVVLASH</sequence>
<dbReference type="Proteomes" id="UP000248329">
    <property type="component" value="Unassembled WGS sequence"/>
</dbReference>
<comment type="caution">
    <text evidence="1">The sequence shown here is derived from an EMBL/GenBank/DDBJ whole genome shotgun (WGS) entry which is preliminary data.</text>
</comment>
<accession>A0AC61L6K1</accession>
<protein>
    <submittedName>
        <fullName evidence="1">Serine/threonine-protein phosphatase</fullName>
    </submittedName>
</protein>
<gene>
    <name evidence="1" type="ORF">C4B59_01455</name>
</gene>
<organism evidence="1 2">
    <name type="scientific">Candidatus Methanogaster sp</name>
    <dbReference type="NCBI Taxonomy" id="3386292"/>
    <lineage>
        <taxon>Archaea</taxon>
        <taxon>Methanobacteriati</taxon>
        <taxon>Methanobacteriota</taxon>
        <taxon>Stenosarchaea group</taxon>
        <taxon>Methanomicrobia</taxon>
        <taxon>Methanosarcinales</taxon>
        <taxon>ANME-2 cluster</taxon>
        <taxon>Candidatus Methanogasteraceae</taxon>
        <taxon>Candidatus Methanogaster</taxon>
    </lineage>
</organism>